<dbReference type="EMBL" id="ADBJ01000008">
    <property type="protein sequence ID" value="EFA85165.1"/>
    <property type="molecule type" value="Genomic_DNA"/>
</dbReference>
<dbReference type="SUPFAM" id="SSF54631">
    <property type="entry name" value="CBS-domain pair"/>
    <property type="match status" value="2"/>
</dbReference>
<keyword evidence="2 3" id="KW-0129">CBS domain</keyword>
<comment type="caution">
    <text evidence="6">The sequence shown here is derived from an EMBL/GenBank/DDBJ whole genome shotgun (WGS) entry which is preliminary data.</text>
</comment>
<evidence type="ECO:0000256" key="2">
    <source>
        <dbReference type="ARBA" id="ARBA00023122"/>
    </source>
</evidence>
<evidence type="ECO:0000259" key="5">
    <source>
        <dbReference type="PROSITE" id="PS51371"/>
    </source>
</evidence>
<dbReference type="SMART" id="SM00116">
    <property type="entry name" value="CBS"/>
    <property type="match status" value="3"/>
</dbReference>
<keyword evidence="7" id="KW-1185">Reference proteome</keyword>
<dbReference type="PROSITE" id="PS51371">
    <property type="entry name" value="CBS"/>
    <property type="match status" value="3"/>
</dbReference>
<accession>D3B1J1</accession>
<sequence length="372" mass="42828">MEDHKRKGDSATATEHKKTKKEQVHTKDAMINNDAMLQNNDGSQLLLKLIHTKAMSIKTRDEIIFSAQRDDNLCKVFKGLSDKRFMSVPVFLTTDLLINLFVYKQKDKKKWISFLGLFDIVKYVNEHFGKEKMSLEHDFWKMTNESEAFQKLKVNDVMSFPTRENKFHPITQDYSLFSVVEIMARDPHAHHIAILDDMKNRHLVSILTQSQLIKFVYEHLSLLGAKKDLLIKNMRGLCSEADVVSVPMTMLTIDAFKVMEDHNVTGLAVLSESGQLVDTLSIRDLKGMATDGSLFWKLYRPVSEFLEFLKKDAKTLRPRHAIFCIKDETFESALTKIYTNQVHRIFVVDSSESRKPISVISLGDLLLQLLPF</sequence>
<dbReference type="Proteomes" id="UP000001396">
    <property type="component" value="Unassembled WGS sequence"/>
</dbReference>
<dbReference type="Gene3D" id="3.10.580.10">
    <property type="entry name" value="CBS-domain"/>
    <property type="match status" value="2"/>
</dbReference>
<feature type="domain" description="CBS" evidence="5">
    <location>
        <begin position="316"/>
        <end position="372"/>
    </location>
</feature>
<keyword evidence="1" id="KW-0677">Repeat</keyword>
<name>D3B1J1_HETP5</name>
<dbReference type="OMA" id="WKLYKPV"/>
<feature type="domain" description="CBS" evidence="5">
    <location>
        <begin position="238"/>
        <end position="298"/>
    </location>
</feature>
<feature type="domain" description="CBS" evidence="5">
    <location>
        <begin position="161"/>
        <end position="222"/>
    </location>
</feature>
<reference evidence="6 7" key="1">
    <citation type="journal article" date="2011" name="Genome Res.">
        <title>Phylogeny-wide analysis of social amoeba genomes highlights ancient origins for complex intercellular communication.</title>
        <authorList>
            <person name="Heidel A.J."/>
            <person name="Lawal H.M."/>
            <person name="Felder M."/>
            <person name="Schilde C."/>
            <person name="Helps N.R."/>
            <person name="Tunggal B."/>
            <person name="Rivero F."/>
            <person name="John U."/>
            <person name="Schleicher M."/>
            <person name="Eichinger L."/>
            <person name="Platzer M."/>
            <person name="Noegel A.A."/>
            <person name="Schaap P."/>
            <person name="Gloeckner G."/>
        </authorList>
    </citation>
    <scope>NUCLEOTIDE SEQUENCE [LARGE SCALE GENOMIC DNA]</scope>
    <source>
        <strain evidence="7">ATCC 26659 / Pp 5 / PN500</strain>
    </source>
</reference>
<dbReference type="InterPro" id="IPR046342">
    <property type="entry name" value="CBS_dom_sf"/>
</dbReference>
<dbReference type="GeneID" id="31357690"/>
<dbReference type="STRING" id="670386.D3B1J1"/>
<evidence type="ECO:0000256" key="3">
    <source>
        <dbReference type="PROSITE-ProRule" id="PRU00703"/>
    </source>
</evidence>
<evidence type="ECO:0000256" key="1">
    <source>
        <dbReference type="ARBA" id="ARBA00022737"/>
    </source>
</evidence>
<dbReference type="PANTHER" id="PTHR13780">
    <property type="entry name" value="AMP-ACTIVATED PROTEIN KINASE, GAMMA REGULATORY SUBUNIT"/>
    <property type="match status" value="1"/>
</dbReference>
<protein>
    <submittedName>
        <fullName evidence="6">Cystathionine-beta-synthase domain-containing protein</fullName>
    </submittedName>
</protein>
<dbReference type="InterPro" id="IPR050511">
    <property type="entry name" value="AMPK_gamma/SDS23_families"/>
</dbReference>
<dbReference type="CDD" id="cd02205">
    <property type="entry name" value="CBS_pair_SF"/>
    <property type="match status" value="2"/>
</dbReference>
<evidence type="ECO:0000313" key="6">
    <source>
        <dbReference type="EMBL" id="EFA85165.1"/>
    </source>
</evidence>
<dbReference type="InterPro" id="IPR000644">
    <property type="entry name" value="CBS_dom"/>
</dbReference>
<organism evidence="6 7">
    <name type="scientific">Heterostelium pallidum (strain ATCC 26659 / Pp 5 / PN500)</name>
    <name type="common">Cellular slime mold</name>
    <name type="synonym">Polysphondylium pallidum</name>
    <dbReference type="NCBI Taxonomy" id="670386"/>
    <lineage>
        <taxon>Eukaryota</taxon>
        <taxon>Amoebozoa</taxon>
        <taxon>Evosea</taxon>
        <taxon>Eumycetozoa</taxon>
        <taxon>Dictyostelia</taxon>
        <taxon>Acytosteliales</taxon>
        <taxon>Acytosteliaceae</taxon>
        <taxon>Heterostelium</taxon>
    </lineage>
</organism>
<proteinExistence type="predicted"/>
<dbReference type="AlphaFoldDB" id="D3B1J1"/>
<evidence type="ECO:0000256" key="4">
    <source>
        <dbReference type="SAM" id="MobiDB-lite"/>
    </source>
</evidence>
<evidence type="ECO:0000313" key="7">
    <source>
        <dbReference type="Proteomes" id="UP000001396"/>
    </source>
</evidence>
<dbReference type="InParanoid" id="D3B1J1"/>
<dbReference type="RefSeq" id="XP_020437274.1">
    <property type="nucleotide sequence ID" value="XM_020573157.1"/>
</dbReference>
<gene>
    <name evidence="6" type="ORF">PPL_02165</name>
</gene>
<dbReference type="PANTHER" id="PTHR13780:SF155">
    <property type="entry name" value="CBS DOMAIN-CONTAINING PROTEIN"/>
    <property type="match status" value="1"/>
</dbReference>
<dbReference type="Pfam" id="PF00571">
    <property type="entry name" value="CBS"/>
    <property type="match status" value="2"/>
</dbReference>
<feature type="region of interest" description="Disordered" evidence="4">
    <location>
        <begin position="1"/>
        <end position="25"/>
    </location>
</feature>